<dbReference type="SUPFAM" id="SSF81383">
    <property type="entry name" value="F-box domain"/>
    <property type="match status" value="1"/>
</dbReference>
<evidence type="ECO:0000313" key="4">
    <source>
        <dbReference type="RefSeq" id="XP_019094678.1"/>
    </source>
</evidence>
<dbReference type="PANTHER" id="PTHR31293">
    <property type="entry name" value="RNI-LIKE SUPERFAMILY PROTEIN"/>
    <property type="match status" value="1"/>
</dbReference>
<dbReference type="RefSeq" id="XP_019094678.1">
    <property type="nucleotide sequence ID" value="XM_019239133.1"/>
</dbReference>
<dbReference type="InterPro" id="IPR036047">
    <property type="entry name" value="F-box-like_dom_sf"/>
</dbReference>
<dbReference type="InterPro" id="IPR053781">
    <property type="entry name" value="F-box_AtFBL13-like"/>
</dbReference>
<dbReference type="InterPro" id="IPR055411">
    <property type="entry name" value="LRR_FXL15/At3g58940/PEG3-like"/>
</dbReference>
<dbReference type="InterPro" id="IPR055294">
    <property type="entry name" value="FBL60-like"/>
</dbReference>
<dbReference type="CDD" id="cd22160">
    <property type="entry name" value="F-box_AtFBL13-like"/>
    <property type="match status" value="1"/>
</dbReference>
<proteinExistence type="predicted"/>
<dbReference type="GeneID" id="104759903"/>
<keyword evidence="3" id="KW-1185">Reference proteome</keyword>
<reference evidence="3" key="1">
    <citation type="journal article" date="2014" name="Nat. Commun.">
        <title>The emerging biofuel crop Camelina sativa retains a highly undifferentiated hexaploid genome structure.</title>
        <authorList>
            <person name="Kagale S."/>
            <person name="Koh C."/>
            <person name="Nixon J."/>
            <person name="Bollina V."/>
            <person name="Clarke W.E."/>
            <person name="Tuteja R."/>
            <person name="Spillane C."/>
            <person name="Robinson S.J."/>
            <person name="Links M.G."/>
            <person name="Clarke C."/>
            <person name="Higgins E.E."/>
            <person name="Huebert T."/>
            <person name="Sharpe A.G."/>
            <person name="Parkin I.A."/>
        </authorList>
    </citation>
    <scope>NUCLEOTIDE SEQUENCE [LARGE SCALE GENOMIC DNA]</scope>
    <source>
        <strain evidence="3">cv. DH55</strain>
    </source>
</reference>
<sequence>MDRINGLSDDIICHILSFLQIKESALTSILSKRWRNLFAFTPNLHFDNCEVGSGQSFIDLIDRLLVVSGKFPLRKISIKCRKSIINLEVSDHVTRWMALNRGTPYIMVKNHKNHDIDIITSREVILVPLEIFTSKTMVELKLGKLFYAMSPEVVYLPSLKTLYLDTVYFHSNFSSEELLTACPVLEDLTICDGIWQNGECCRTMSSSTFKKLTIKSIRFNNSVMSFDTPSLAYLEYTDVVPRDYPIVNLESLVEAKLDLYRPRFDISNPTNLIKGLRNVEVLEISSIRTSEMLYHFREAIPVFSNMIRLTITTHFYSYHWKYLPILVRKTPNLHTLIIKV</sequence>
<evidence type="ECO:0000313" key="3">
    <source>
        <dbReference type="Proteomes" id="UP000694864"/>
    </source>
</evidence>
<evidence type="ECO:0000259" key="2">
    <source>
        <dbReference type="Pfam" id="PF24758"/>
    </source>
</evidence>
<organism evidence="3 4">
    <name type="scientific">Camelina sativa</name>
    <name type="common">False flax</name>
    <name type="synonym">Myagrum sativum</name>
    <dbReference type="NCBI Taxonomy" id="90675"/>
    <lineage>
        <taxon>Eukaryota</taxon>
        <taxon>Viridiplantae</taxon>
        <taxon>Streptophyta</taxon>
        <taxon>Embryophyta</taxon>
        <taxon>Tracheophyta</taxon>
        <taxon>Spermatophyta</taxon>
        <taxon>Magnoliopsida</taxon>
        <taxon>eudicotyledons</taxon>
        <taxon>Gunneridae</taxon>
        <taxon>Pentapetalae</taxon>
        <taxon>rosids</taxon>
        <taxon>malvids</taxon>
        <taxon>Brassicales</taxon>
        <taxon>Brassicaceae</taxon>
        <taxon>Camelineae</taxon>
        <taxon>Camelina</taxon>
    </lineage>
</organism>
<gene>
    <name evidence="4" type="primary">LOC104759903</name>
</gene>
<feature type="domain" description="F-box" evidence="1">
    <location>
        <begin position="5"/>
        <end position="38"/>
    </location>
</feature>
<dbReference type="Gene3D" id="1.20.1280.50">
    <property type="match status" value="1"/>
</dbReference>
<feature type="domain" description="F-box/LRR-repeat protein 15/At3g58940/PEG3-like LRR" evidence="2">
    <location>
        <begin position="126"/>
        <end position="234"/>
    </location>
</feature>
<dbReference type="Proteomes" id="UP000694864">
    <property type="component" value="Chromosome 17"/>
</dbReference>
<dbReference type="PANTHER" id="PTHR31293:SF16">
    <property type="entry name" value="RNI-LIKE SUPERFAMILY PROTEIN"/>
    <property type="match status" value="1"/>
</dbReference>
<dbReference type="InterPro" id="IPR001810">
    <property type="entry name" value="F-box_dom"/>
</dbReference>
<evidence type="ECO:0000259" key="1">
    <source>
        <dbReference type="Pfam" id="PF00646"/>
    </source>
</evidence>
<reference evidence="4" key="2">
    <citation type="submission" date="2025-08" db="UniProtKB">
        <authorList>
            <consortium name="RefSeq"/>
        </authorList>
    </citation>
    <scope>IDENTIFICATION</scope>
    <source>
        <tissue evidence="4">Leaf</tissue>
    </source>
</reference>
<protein>
    <submittedName>
        <fullName evidence="4">F-box protein At4g22280-like</fullName>
    </submittedName>
</protein>
<accession>A0ABM1R6P0</accession>
<name>A0ABM1R6P0_CAMSA</name>
<dbReference type="Pfam" id="PF00646">
    <property type="entry name" value="F-box"/>
    <property type="match status" value="1"/>
</dbReference>
<dbReference type="Pfam" id="PF24758">
    <property type="entry name" value="LRR_At5g56370"/>
    <property type="match status" value="1"/>
</dbReference>